<reference evidence="7" key="2">
    <citation type="submission" date="2024-10" db="UniProtKB">
        <authorList>
            <consortium name="EnsemblProtists"/>
        </authorList>
    </citation>
    <scope>IDENTIFICATION</scope>
</reference>
<dbReference type="GO" id="GO:0140662">
    <property type="term" value="F:ATP-dependent protein folding chaperone"/>
    <property type="evidence" value="ECO:0007669"/>
    <property type="project" value="InterPro"/>
</dbReference>
<evidence type="ECO:0000256" key="2">
    <source>
        <dbReference type="ARBA" id="ARBA00022824"/>
    </source>
</evidence>
<evidence type="ECO:0000256" key="3">
    <source>
        <dbReference type="ARBA" id="ARBA00022840"/>
    </source>
</evidence>
<accession>A0A0D3KM38</accession>
<feature type="compositionally biased region" description="Low complexity" evidence="5">
    <location>
        <begin position="852"/>
        <end position="875"/>
    </location>
</feature>
<keyword evidence="6" id="KW-0732">Signal</keyword>
<dbReference type="Pfam" id="PF00012">
    <property type="entry name" value="HSP70"/>
    <property type="match status" value="1"/>
</dbReference>
<dbReference type="KEGG" id="ehx:EMIHUDRAFT_462358"/>
<dbReference type="STRING" id="2903.R1DML5"/>
<feature type="compositionally biased region" description="Basic and acidic residues" evidence="5">
    <location>
        <begin position="544"/>
        <end position="554"/>
    </location>
</feature>
<dbReference type="HOGENOM" id="CLU_320418_0_0_1"/>
<name>A0A0D3KM38_EMIH1</name>
<feature type="compositionally biased region" description="Low complexity" evidence="5">
    <location>
        <begin position="884"/>
        <end position="897"/>
    </location>
</feature>
<keyword evidence="1" id="KW-0547">Nucleotide-binding</keyword>
<dbReference type="InterPro" id="IPR029048">
    <property type="entry name" value="HSP70_C_sf"/>
</dbReference>
<evidence type="ECO:0000313" key="7">
    <source>
        <dbReference type="EnsemblProtists" id="EOD36823"/>
    </source>
</evidence>
<keyword evidence="8" id="KW-1185">Reference proteome</keyword>
<dbReference type="FunFam" id="1.20.1270.10:FF:000002">
    <property type="entry name" value="Heat shock 70 kDa protein 4"/>
    <property type="match status" value="1"/>
</dbReference>
<dbReference type="SUPFAM" id="SSF53067">
    <property type="entry name" value="Actin-like ATPase domain"/>
    <property type="match status" value="2"/>
</dbReference>
<evidence type="ECO:0000256" key="4">
    <source>
        <dbReference type="ARBA" id="ARBA00023186"/>
    </source>
</evidence>
<keyword evidence="2" id="KW-0256">Endoplasmic reticulum</keyword>
<dbReference type="Gene3D" id="3.30.420.40">
    <property type="match status" value="3"/>
</dbReference>
<dbReference type="GO" id="GO:0005524">
    <property type="term" value="F:ATP binding"/>
    <property type="evidence" value="ECO:0007669"/>
    <property type="project" value="UniProtKB-KW"/>
</dbReference>
<dbReference type="Gene3D" id="3.90.640.10">
    <property type="entry name" value="Actin, Chain A, domain 4"/>
    <property type="match status" value="1"/>
</dbReference>
<protein>
    <submittedName>
        <fullName evidence="7">Uncharacterized protein</fullName>
    </submittedName>
</protein>
<dbReference type="Gene3D" id="2.60.34.10">
    <property type="entry name" value="Substrate Binding Domain Of DNAk, Chain A, domain 1"/>
    <property type="match status" value="1"/>
</dbReference>
<organism evidence="7 8">
    <name type="scientific">Emiliania huxleyi (strain CCMP1516)</name>
    <dbReference type="NCBI Taxonomy" id="280463"/>
    <lineage>
        <taxon>Eukaryota</taxon>
        <taxon>Haptista</taxon>
        <taxon>Haptophyta</taxon>
        <taxon>Prymnesiophyceae</taxon>
        <taxon>Isochrysidales</taxon>
        <taxon>Noelaerhabdaceae</taxon>
        <taxon>Emiliania</taxon>
    </lineage>
</organism>
<evidence type="ECO:0000256" key="6">
    <source>
        <dbReference type="SAM" id="SignalP"/>
    </source>
</evidence>
<dbReference type="OMA" id="SRTPMIQ"/>
<feature type="signal peptide" evidence="6">
    <location>
        <begin position="1"/>
        <end position="17"/>
    </location>
</feature>
<dbReference type="RefSeq" id="XP_005789252.1">
    <property type="nucleotide sequence ID" value="XM_005789195.1"/>
</dbReference>
<evidence type="ECO:0000313" key="8">
    <source>
        <dbReference type="Proteomes" id="UP000013827"/>
    </source>
</evidence>
<keyword evidence="3" id="KW-0067">ATP-binding</keyword>
<dbReference type="InterPro" id="IPR013126">
    <property type="entry name" value="Hsp_70_fam"/>
</dbReference>
<feature type="compositionally biased region" description="Low complexity" evidence="5">
    <location>
        <begin position="76"/>
        <end position="97"/>
    </location>
</feature>
<evidence type="ECO:0000256" key="5">
    <source>
        <dbReference type="SAM" id="MobiDB-lite"/>
    </source>
</evidence>
<evidence type="ECO:0000256" key="1">
    <source>
        <dbReference type="ARBA" id="ARBA00022741"/>
    </source>
</evidence>
<dbReference type="Proteomes" id="UP000013827">
    <property type="component" value="Unassembled WGS sequence"/>
</dbReference>
<dbReference type="EnsemblProtists" id="EOD36823">
    <property type="protein sequence ID" value="EOD36823"/>
    <property type="gene ID" value="EMIHUDRAFT_462358"/>
</dbReference>
<dbReference type="GeneID" id="17282093"/>
<dbReference type="PANTHER" id="PTHR45639:SF3">
    <property type="entry name" value="HYPOXIA UP-REGULATED PROTEIN 1"/>
    <property type="match status" value="1"/>
</dbReference>
<reference evidence="8" key="1">
    <citation type="journal article" date="2013" name="Nature">
        <title>Pan genome of the phytoplankton Emiliania underpins its global distribution.</title>
        <authorList>
            <person name="Read B.A."/>
            <person name="Kegel J."/>
            <person name="Klute M.J."/>
            <person name="Kuo A."/>
            <person name="Lefebvre S.C."/>
            <person name="Maumus F."/>
            <person name="Mayer C."/>
            <person name="Miller J."/>
            <person name="Monier A."/>
            <person name="Salamov A."/>
            <person name="Young J."/>
            <person name="Aguilar M."/>
            <person name="Claverie J.M."/>
            <person name="Frickenhaus S."/>
            <person name="Gonzalez K."/>
            <person name="Herman E.K."/>
            <person name="Lin Y.C."/>
            <person name="Napier J."/>
            <person name="Ogata H."/>
            <person name="Sarno A.F."/>
            <person name="Shmutz J."/>
            <person name="Schroeder D."/>
            <person name="de Vargas C."/>
            <person name="Verret F."/>
            <person name="von Dassow P."/>
            <person name="Valentin K."/>
            <person name="Van de Peer Y."/>
            <person name="Wheeler G."/>
            <person name="Dacks J.B."/>
            <person name="Delwiche C.F."/>
            <person name="Dyhrman S.T."/>
            <person name="Glockner G."/>
            <person name="John U."/>
            <person name="Richards T."/>
            <person name="Worden A.Z."/>
            <person name="Zhang X."/>
            <person name="Grigoriev I.V."/>
            <person name="Allen A.E."/>
            <person name="Bidle K."/>
            <person name="Borodovsky M."/>
            <person name="Bowler C."/>
            <person name="Brownlee C."/>
            <person name="Cock J.M."/>
            <person name="Elias M."/>
            <person name="Gladyshev V.N."/>
            <person name="Groth M."/>
            <person name="Guda C."/>
            <person name="Hadaegh A."/>
            <person name="Iglesias-Rodriguez M.D."/>
            <person name="Jenkins J."/>
            <person name="Jones B.M."/>
            <person name="Lawson T."/>
            <person name="Leese F."/>
            <person name="Lindquist E."/>
            <person name="Lobanov A."/>
            <person name="Lomsadze A."/>
            <person name="Malik S.B."/>
            <person name="Marsh M.E."/>
            <person name="Mackinder L."/>
            <person name="Mock T."/>
            <person name="Mueller-Roeber B."/>
            <person name="Pagarete A."/>
            <person name="Parker M."/>
            <person name="Probert I."/>
            <person name="Quesneville H."/>
            <person name="Raines C."/>
            <person name="Rensing S.A."/>
            <person name="Riano-Pachon D.M."/>
            <person name="Richier S."/>
            <person name="Rokitta S."/>
            <person name="Shiraiwa Y."/>
            <person name="Soanes D.M."/>
            <person name="van der Giezen M."/>
            <person name="Wahlund T.M."/>
            <person name="Williams B."/>
            <person name="Wilson W."/>
            <person name="Wolfe G."/>
            <person name="Wurch L.L."/>
        </authorList>
    </citation>
    <scope>NUCLEOTIDE SEQUENCE</scope>
</reference>
<dbReference type="AlphaFoldDB" id="A0A0D3KM38"/>
<feature type="region of interest" description="Disordered" evidence="5">
    <location>
        <begin position="368"/>
        <end position="388"/>
    </location>
</feature>
<dbReference type="GO" id="GO:0030968">
    <property type="term" value="P:endoplasmic reticulum unfolded protein response"/>
    <property type="evidence" value="ECO:0007669"/>
    <property type="project" value="TreeGrafter"/>
</dbReference>
<dbReference type="eggNOG" id="KOG0104">
    <property type="taxonomic scope" value="Eukaryota"/>
</dbReference>
<dbReference type="InterPro" id="IPR029047">
    <property type="entry name" value="HSP70_peptide-bd_sf"/>
</dbReference>
<dbReference type="PaxDb" id="2903-EOD36823"/>
<feature type="region of interest" description="Disordered" evidence="5">
    <location>
        <begin position="535"/>
        <end position="590"/>
    </location>
</feature>
<dbReference type="GO" id="GO:0034663">
    <property type="term" value="C:endoplasmic reticulum chaperone complex"/>
    <property type="evidence" value="ECO:0007669"/>
    <property type="project" value="TreeGrafter"/>
</dbReference>
<sequence length="906" mass="97233">MSLRLVALAALLSQAAAAVIGIDFGARFVKVGIIQPGKGIDLVLNEAPPRRHARAETRPHEMDPRSDSGPPRRTRAAAQLAAASSSLRSPPARPGAAQASKRKSSTAAGFNSADERVYADESFNLLGKLPQKQFVYSKIMLGKAPLRRWPNVSHPDILSFGELGYPYEFVTDPDISYRAEEAVAFVLSYVKQIAEKEAGSSVKEGAVLDILAQEFTKQYPSVSPPITKSARAMGKLRKEAERVKEVLSANKEFKVAIEAVHDDRDLRLVISRADMEARCEGLFPRLLPALQSVLDQANMTKEDVHKIELIGGATRVARASINADEAGALGATLYAAKLSTSFRLRDFNIVDAFPHAINVKLGVDGDKEAEADKEDKGDEEEGDGKKKSKDKVLFKANTKFPHKKLITMSRTEDLQILLSYGATGAPISSFNVSGVGAALKRLTNEKRTPIGKPKAHAALRGLGREGGKPLPVSVTFGLSPSGLLHVAKSEVALEMQERYDDYDEVPLTEEEVAEAIANETAAAAAAAEAAAAAKAEAGEAAAGEGEKEEAKEEAKEDETLEAGDEPEEDVNGTAAGKNATAKNATRTKMVKVEKERKRVHYATLKAEEATLSPVLPLNASQVGDCVARNLELLKAEGIRKANAAAKNDVESYVINTRDQLSSDEAYSAVSTEDERASISAEFEKAEDWLYEEGRDLAAKEYKEKLKDLQKMVSPIALRATELEARPKVVTQARTGRLQPRGARRLPPPPTTACRVCALGQAHEAVNWTTNILQTWATERPEVTEAEREKVAGMCANFTTWLAEQEEKQAALQPHEPPAFLSSDVSAKLEPIEREVRRLIKKPKPKPPKVKKAANATAANGTAANSTAADSDAAGAAGAGEGEGDAAAGESEPAAGESAEGEAKEEL</sequence>
<feature type="compositionally biased region" description="Basic and acidic residues" evidence="5">
    <location>
        <begin position="54"/>
        <end position="66"/>
    </location>
</feature>
<feature type="region of interest" description="Disordered" evidence="5">
    <location>
        <begin position="837"/>
        <end position="906"/>
    </location>
</feature>
<feature type="compositionally biased region" description="Acidic residues" evidence="5">
    <location>
        <begin position="555"/>
        <end position="570"/>
    </location>
</feature>
<dbReference type="PANTHER" id="PTHR45639">
    <property type="entry name" value="HSC70CB, ISOFORM G-RELATED"/>
    <property type="match status" value="1"/>
</dbReference>
<proteinExistence type="predicted"/>
<feature type="chain" id="PRO_5044291868" evidence="6">
    <location>
        <begin position="18"/>
        <end position="906"/>
    </location>
</feature>
<feature type="compositionally biased region" description="Low complexity" evidence="5">
    <location>
        <begin position="571"/>
        <end position="584"/>
    </location>
</feature>
<dbReference type="Gene3D" id="1.20.1270.10">
    <property type="match status" value="1"/>
</dbReference>
<feature type="compositionally biased region" description="Basic residues" evidence="5">
    <location>
        <begin position="838"/>
        <end position="851"/>
    </location>
</feature>
<dbReference type="InterPro" id="IPR043129">
    <property type="entry name" value="ATPase_NBD"/>
</dbReference>
<keyword evidence="4" id="KW-0143">Chaperone</keyword>
<feature type="region of interest" description="Disordered" evidence="5">
    <location>
        <begin position="45"/>
        <end position="108"/>
    </location>
</feature>
<dbReference type="SUPFAM" id="SSF100934">
    <property type="entry name" value="Heat shock protein 70kD (HSP70), C-terminal subdomain"/>
    <property type="match status" value="1"/>
</dbReference>